<dbReference type="AlphaFoldDB" id="A0A812LL05"/>
<feature type="transmembrane region" description="Helical" evidence="7">
    <location>
        <begin position="521"/>
        <end position="542"/>
    </location>
</feature>
<keyword evidence="3 7" id="KW-0812">Transmembrane</keyword>
<dbReference type="Proteomes" id="UP000604046">
    <property type="component" value="Unassembled WGS sequence"/>
</dbReference>
<evidence type="ECO:0000256" key="5">
    <source>
        <dbReference type="ARBA" id="ARBA00023136"/>
    </source>
</evidence>
<evidence type="ECO:0000256" key="4">
    <source>
        <dbReference type="ARBA" id="ARBA00022989"/>
    </source>
</evidence>
<keyword evidence="4 7" id="KW-1133">Transmembrane helix</keyword>
<dbReference type="PANTHER" id="PTHR12385:SF14">
    <property type="entry name" value="CHOLINE TRANSPORTER-LIKE 2"/>
    <property type="match status" value="1"/>
</dbReference>
<dbReference type="GO" id="GO:0005886">
    <property type="term" value="C:plasma membrane"/>
    <property type="evidence" value="ECO:0007669"/>
    <property type="project" value="UniProtKB-SubCell"/>
</dbReference>
<feature type="transmembrane region" description="Helical" evidence="7">
    <location>
        <begin position="426"/>
        <end position="446"/>
    </location>
</feature>
<feature type="transmembrane region" description="Helical" evidence="7">
    <location>
        <begin position="360"/>
        <end position="389"/>
    </location>
</feature>
<feature type="transmembrane region" description="Helical" evidence="7">
    <location>
        <begin position="203"/>
        <end position="225"/>
    </location>
</feature>
<dbReference type="OrthoDB" id="420519at2759"/>
<name>A0A812LL05_9DINO</name>
<comment type="subcellular location">
    <subcellularLocation>
        <location evidence="7">Cell membrane</location>
        <topology evidence="7">Multi-pass membrane protein</topology>
    </subcellularLocation>
    <subcellularLocation>
        <location evidence="1">Membrane</location>
        <topology evidence="1">Multi-pass membrane protein</topology>
    </subcellularLocation>
</comment>
<evidence type="ECO:0000256" key="1">
    <source>
        <dbReference type="ARBA" id="ARBA00004141"/>
    </source>
</evidence>
<comment type="caution">
    <text evidence="8">The sequence shown here is derived from an EMBL/GenBank/DDBJ whole genome shotgun (WGS) entry which is preliminary data.</text>
</comment>
<dbReference type="InterPro" id="IPR007603">
    <property type="entry name" value="Choline_transptr-like"/>
</dbReference>
<organism evidence="8 9">
    <name type="scientific">Symbiodinium natans</name>
    <dbReference type="NCBI Taxonomy" id="878477"/>
    <lineage>
        <taxon>Eukaryota</taxon>
        <taxon>Sar</taxon>
        <taxon>Alveolata</taxon>
        <taxon>Dinophyceae</taxon>
        <taxon>Suessiales</taxon>
        <taxon>Symbiodiniaceae</taxon>
        <taxon>Symbiodinium</taxon>
    </lineage>
</organism>
<feature type="transmembrane region" description="Helical" evidence="7">
    <location>
        <begin position="174"/>
        <end position="196"/>
    </location>
</feature>
<feature type="transmembrane region" description="Helical" evidence="7">
    <location>
        <begin position="562"/>
        <end position="582"/>
    </location>
</feature>
<proteinExistence type="inferred from homology"/>
<gene>
    <name evidence="8" type="primary">slc44a5</name>
    <name evidence="8" type="ORF">SNAT2548_LOCUS11567</name>
</gene>
<evidence type="ECO:0000313" key="8">
    <source>
        <dbReference type="EMBL" id="CAE7245318.1"/>
    </source>
</evidence>
<reference evidence="8" key="1">
    <citation type="submission" date="2021-02" db="EMBL/GenBank/DDBJ databases">
        <authorList>
            <person name="Dougan E. K."/>
            <person name="Rhodes N."/>
            <person name="Thang M."/>
            <person name="Chan C."/>
        </authorList>
    </citation>
    <scope>NUCLEOTIDE SEQUENCE</scope>
</reference>
<evidence type="ECO:0000256" key="6">
    <source>
        <dbReference type="ARBA" id="ARBA00023180"/>
    </source>
</evidence>
<feature type="transmembrane region" description="Helical" evidence="7">
    <location>
        <begin position="305"/>
        <end position="323"/>
    </location>
</feature>
<keyword evidence="5 7" id="KW-0472">Membrane</keyword>
<evidence type="ECO:0000256" key="7">
    <source>
        <dbReference type="RuleBase" id="RU368066"/>
    </source>
</evidence>
<sequence>MMREGAGDLKARHTCTDGLCCLIFLASILGLGALYGYGVTHGDLGKLYHGIDYQGRICGLEGPTGVPGKPYLFWCMNSAMTAADVSLNLKDPVCVSSCPGVPNAVGGSLYAPVPECKLVSASQQINSYKTMVVMNRYCFPDSSGLLKSAANSLESGLLGQRTERLLEQLSSVPAAWPVLLIAFFVAVLLGYVYLVALRHCTVLLIWLVMALSIAGSALLGFYLWANAGNLSRHLPNGVAAPEGYGDNEEAVTKVMAVLCWVLCGICSCISCCFRQSIEAAVDCIEEACDAIQEMSSLLLAPILKALSRAFVFGLLLYGFFALLSTAQVSKPQGSGLVYNAVSNQMEGVARHFQFTTQQKFALVAYAFVAIWVECWLNALFQFIIAYAMAEYHLSPKDNEGSKVIGGGCCALFDGFQVGVVQHGGSLAMGSFIVTIFWALQMLVAIMDASNKEEGNNKLVECMLRCVQCCLDCFRQIVEFLNKNAYVDMAMKSKSFCASAREAVSVIAQLPVAMAVLNGATLVFTLFGALFSVLCCAAVTFFLTSTPTFSAPDAPLFVDQPVAVAVAAGFIGGAVSLCFMTVFDMASDALLYYYGLDWLYGRGGDFSNAPDGIKDLMHGNRH</sequence>
<dbReference type="GO" id="GO:0022857">
    <property type="term" value="F:transmembrane transporter activity"/>
    <property type="evidence" value="ECO:0007669"/>
    <property type="project" value="UniProtKB-UniRule"/>
</dbReference>
<evidence type="ECO:0000256" key="2">
    <source>
        <dbReference type="ARBA" id="ARBA00007168"/>
    </source>
</evidence>
<comment type="function">
    <text evidence="7">Choline transporter.</text>
</comment>
<dbReference type="Pfam" id="PF04515">
    <property type="entry name" value="Choline_transpo"/>
    <property type="match status" value="1"/>
</dbReference>
<dbReference type="EMBL" id="CAJNDS010001046">
    <property type="protein sequence ID" value="CAE7245318.1"/>
    <property type="molecule type" value="Genomic_DNA"/>
</dbReference>
<keyword evidence="6" id="KW-0325">Glycoprotein</keyword>
<accession>A0A812LL05</accession>
<feature type="transmembrane region" description="Helical" evidence="7">
    <location>
        <begin position="20"/>
        <end position="38"/>
    </location>
</feature>
<comment type="similarity">
    <text evidence="2 7">Belongs to the CTL (choline transporter-like) family.</text>
</comment>
<evidence type="ECO:0000256" key="3">
    <source>
        <dbReference type="ARBA" id="ARBA00022692"/>
    </source>
</evidence>
<evidence type="ECO:0000313" key="9">
    <source>
        <dbReference type="Proteomes" id="UP000604046"/>
    </source>
</evidence>
<protein>
    <recommendedName>
        <fullName evidence="7">Choline transporter-like protein</fullName>
    </recommendedName>
</protein>
<keyword evidence="9" id="KW-1185">Reference proteome</keyword>
<dbReference type="PANTHER" id="PTHR12385">
    <property type="entry name" value="CHOLINE TRANSPORTER-LIKE (SLC FAMILY 44)"/>
    <property type="match status" value="1"/>
</dbReference>